<organism evidence="2 3">
    <name type="scientific">Stylosanthes scabra</name>
    <dbReference type="NCBI Taxonomy" id="79078"/>
    <lineage>
        <taxon>Eukaryota</taxon>
        <taxon>Viridiplantae</taxon>
        <taxon>Streptophyta</taxon>
        <taxon>Embryophyta</taxon>
        <taxon>Tracheophyta</taxon>
        <taxon>Spermatophyta</taxon>
        <taxon>Magnoliopsida</taxon>
        <taxon>eudicotyledons</taxon>
        <taxon>Gunneridae</taxon>
        <taxon>Pentapetalae</taxon>
        <taxon>rosids</taxon>
        <taxon>fabids</taxon>
        <taxon>Fabales</taxon>
        <taxon>Fabaceae</taxon>
        <taxon>Papilionoideae</taxon>
        <taxon>50 kb inversion clade</taxon>
        <taxon>dalbergioids sensu lato</taxon>
        <taxon>Dalbergieae</taxon>
        <taxon>Pterocarpus clade</taxon>
        <taxon>Stylosanthes</taxon>
    </lineage>
</organism>
<gene>
    <name evidence="2" type="ORF">PIB30_097246</name>
</gene>
<feature type="non-terminal residue" evidence="2">
    <location>
        <position position="321"/>
    </location>
</feature>
<name>A0ABU6WX76_9FABA</name>
<dbReference type="Proteomes" id="UP001341840">
    <property type="component" value="Unassembled WGS sequence"/>
</dbReference>
<proteinExistence type="predicted"/>
<keyword evidence="3" id="KW-1185">Reference proteome</keyword>
<feature type="region of interest" description="Disordered" evidence="1">
    <location>
        <begin position="1"/>
        <end position="33"/>
    </location>
</feature>
<feature type="region of interest" description="Disordered" evidence="1">
    <location>
        <begin position="173"/>
        <end position="206"/>
    </location>
</feature>
<sequence length="321" mass="36835">MSSSSNDNKDWKKGGRPRNPNSPKEKSLDSRCSPSGFSKIMQEIGEKDLKMAEVIAMGFRDLEDMPNWTVKQELFLHLASKFDLENNLIRDDVGMIDVNASVIERAIGLPSYGYDFPDYAPANNRFAALKLRWGQRLECGPLNRYRGPEPWFAQWTTSMLDNKATSVLKKKPDVRSAKYHDGPSFSLGPDFNTPTPSSDGPTSKDVEVLDIPPIREILPENIVLNAEEDPCTIKLKPLTSEEEKKIYNLVMYGSNGNNLQEEKIAMWRGDVNFFLIRGELRFLRPKGWIDDKIIRWRCKEYNHSSLKRFLEDFYYVEVGIL</sequence>
<dbReference type="EMBL" id="JASCZI010183617">
    <property type="protein sequence ID" value="MED6189565.1"/>
    <property type="molecule type" value="Genomic_DNA"/>
</dbReference>
<accession>A0ABU6WX76</accession>
<feature type="compositionally biased region" description="Polar residues" evidence="1">
    <location>
        <begin position="192"/>
        <end position="201"/>
    </location>
</feature>
<evidence type="ECO:0000256" key="1">
    <source>
        <dbReference type="SAM" id="MobiDB-lite"/>
    </source>
</evidence>
<comment type="caution">
    <text evidence="2">The sequence shown here is derived from an EMBL/GenBank/DDBJ whole genome shotgun (WGS) entry which is preliminary data.</text>
</comment>
<evidence type="ECO:0000313" key="2">
    <source>
        <dbReference type="EMBL" id="MED6189565.1"/>
    </source>
</evidence>
<evidence type="ECO:0000313" key="3">
    <source>
        <dbReference type="Proteomes" id="UP001341840"/>
    </source>
</evidence>
<protein>
    <submittedName>
        <fullName evidence="2">Uncharacterized protein</fullName>
    </submittedName>
</protein>
<reference evidence="2 3" key="1">
    <citation type="journal article" date="2023" name="Plants (Basel)">
        <title>Bridging the Gap: Combining Genomics and Transcriptomics Approaches to Understand Stylosanthes scabra, an Orphan Legume from the Brazilian Caatinga.</title>
        <authorList>
            <person name="Ferreira-Neto J.R.C."/>
            <person name="da Silva M.D."/>
            <person name="Binneck E."/>
            <person name="de Melo N.F."/>
            <person name="da Silva R.H."/>
            <person name="de Melo A.L.T.M."/>
            <person name="Pandolfi V."/>
            <person name="Bustamante F.O."/>
            <person name="Brasileiro-Vidal A.C."/>
            <person name="Benko-Iseppon A.M."/>
        </authorList>
    </citation>
    <scope>NUCLEOTIDE SEQUENCE [LARGE SCALE GENOMIC DNA]</scope>
    <source>
        <tissue evidence="2">Leaves</tissue>
    </source>
</reference>